<evidence type="ECO:0000313" key="5">
    <source>
        <dbReference type="EMBL" id="EXB06840.1"/>
    </source>
</evidence>
<dbReference type="PANTHER" id="PTHR30546">
    <property type="entry name" value="FLAVODOXIN-RELATED PROTEIN WRBA-RELATED"/>
    <property type="match status" value="1"/>
</dbReference>
<protein>
    <submittedName>
        <fullName evidence="5">NADPH-dependent FMN reductase family protein</fullName>
    </submittedName>
</protein>
<gene>
    <name evidence="5" type="ORF">J512_0874</name>
</gene>
<evidence type="ECO:0000259" key="4">
    <source>
        <dbReference type="PROSITE" id="PS50902"/>
    </source>
</evidence>
<name>A0A009HUY5_ACIB9</name>
<dbReference type="GO" id="GO:0003955">
    <property type="term" value="F:NAD(P)H dehydrogenase (quinone) activity"/>
    <property type="evidence" value="ECO:0007669"/>
    <property type="project" value="TreeGrafter"/>
</dbReference>
<dbReference type="RefSeq" id="WP_032050811.1">
    <property type="nucleotide sequence ID" value="NZ_JEWH01000007.1"/>
</dbReference>
<dbReference type="GO" id="GO:0016020">
    <property type="term" value="C:membrane"/>
    <property type="evidence" value="ECO:0007669"/>
    <property type="project" value="TreeGrafter"/>
</dbReference>
<dbReference type="GO" id="GO:0010181">
    <property type="term" value="F:FMN binding"/>
    <property type="evidence" value="ECO:0007669"/>
    <property type="project" value="InterPro"/>
</dbReference>
<dbReference type="InterPro" id="IPR001226">
    <property type="entry name" value="Flavodoxin_CS"/>
</dbReference>
<evidence type="ECO:0000313" key="6">
    <source>
        <dbReference type="Proteomes" id="UP000020595"/>
    </source>
</evidence>
<dbReference type="InterPro" id="IPR005025">
    <property type="entry name" value="FMN_Rdtase-like_dom"/>
</dbReference>
<feature type="domain" description="Flavodoxin-like" evidence="4">
    <location>
        <begin position="4"/>
        <end position="152"/>
    </location>
</feature>
<dbReference type="Pfam" id="PF03358">
    <property type="entry name" value="FMN_red"/>
    <property type="match status" value="1"/>
</dbReference>
<evidence type="ECO:0000256" key="3">
    <source>
        <dbReference type="ARBA" id="ARBA00022643"/>
    </source>
</evidence>
<dbReference type="InterPro" id="IPR029039">
    <property type="entry name" value="Flavoprotein-like_sf"/>
</dbReference>
<proteinExistence type="predicted"/>
<dbReference type="Proteomes" id="UP000020595">
    <property type="component" value="Unassembled WGS sequence"/>
</dbReference>
<dbReference type="PATRIC" id="fig|1310613.3.peg.832"/>
<dbReference type="EMBL" id="JEWH01000007">
    <property type="protein sequence ID" value="EXB06840.1"/>
    <property type="molecule type" value="Genomic_DNA"/>
</dbReference>
<organism evidence="5 6">
    <name type="scientific">Acinetobacter baumannii (strain 1295743)</name>
    <dbReference type="NCBI Taxonomy" id="1310613"/>
    <lineage>
        <taxon>Bacteria</taxon>
        <taxon>Pseudomonadati</taxon>
        <taxon>Pseudomonadota</taxon>
        <taxon>Gammaproteobacteria</taxon>
        <taxon>Moraxellales</taxon>
        <taxon>Moraxellaceae</taxon>
        <taxon>Acinetobacter</taxon>
        <taxon>Acinetobacter calcoaceticus/baumannii complex</taxon>
    </lineage>
</organism>
<evidence type="ECO:0000256" key="2">
    <source>
        <dbReference type="ARBA" id="ARBA00022630"/>
    </source>
</evidence>
<evidence type="ECO:0000256" key="1">
    <source>
        <dbReference type="ARBA" id="ARBA00001917"/>
    </source>
</evidence>
<dbReference type="GO" id="GO:0009055">
    <property type="term" value="F:electron transfer activity"/>
    <property type="evidence" value="ECO:0007669"/>
    <property type="project" value="InterPro"/>
</dbReference>
<reference evidence="5 6" key="1">
    <citation type="submission" date="2014-02" db="EMBL/GenBank/DDBJ databases">
        <title>Comparative genomics and transcriptomics to identify genetic mechanisms underlying the emergence of carbapenem resistant Acinetobacter baumannii (CRAb).</title>
        <authorList>
            <person name="Harris A.D."/>
            <person name="Johnson K.J."/>
            <person name="George J."/>
            <person name="Shefchek K."/>
            <person name="Daugherty S.C."/>
            <person name="Parankush S."/>
            <person name="Sadzewicz L."/>
            <person name="Tallon L."/>
            <person name="Sengamalay N."/>
            <person name="Hazen T.H."/>
            <person name="Rasko D.A."/>
        </authorList>
    </citation>
    <scope>NUCLEOTIDE SEQUENCE [LARGE SCALE GENOMIC DNA]</scope>
    <source>
        <strain evidence="5 6">1295743</strain>
    </source>
</reference>
<keyword evidence="3" id="KW-0288">FMN</keyword>
<accession>A0A009HUY5</accession>
<dbReference type="PANTHER" id="PTHR30546:SF23">
    <property type="entry name" value="FLAVOPROTEIN-LIKE PROTEIN YCP4-RELATED"/>
    <property type="match status" value="1"/>
</dbReference>
<dbReference type="Gene3D" id="3.40.50.360">
    <property type="match status" value="1"/>
</dbReference>
<comment type="cofactor">
    <cofactor evidence="1">
        <name>FMN</name>
        <dbReference type="ChEBI" id="CHEBI:58210"/>
    </cofactor>
</comment>
<dbReference type="SUPFAM" id="SSF52218">
    <property type="entry name" value="Flavoproteins"/>
    <property type="match status" value="1"/>
</dbReference>
<dbReference type="PROSITE" id="PS50902">
    <property type="entry name" value="FLAVODOXIN_LIKE"/>
    <property type="match status" value="1"/>
</dbReference>
<comment type="caution">
    <text evidence="5">The sequence shown here is derived from an EMBL/GenBank/DDBJ whole genome shotgun (WGS) entry which is preliminary data.</text>
</comment>
<keyword evidence="2" id="KW-0285">Flavoprotein</keyword>
<sequence length="188" mass="20523">MKTVAIIYHSRQGHTQFIAQQIQIGVLSHHNIKADLLNAEVLIERPGILIQYDGLIWGSPTYLGGVSSKLKQLMDATGLLWKKQSFKGKLAAGFTVSSLPAGDKQSTLISIFTFCMQHGMLWVGNPILPEQHQDVAYTQAANRLGSWSGLMAQAEQASNADGFDEGDIKTAQQFGENFALTLNAYQGT</sequence>
<dbReference type="PROSITE" id="PS00201">
    <property type="entry name" value="FLAVODOXIN"/>
    <property type="match status" value="1"/>
</dbReference>
<dbReference type="AlphaFoldDB" id="A0A009HUY5"/>
<dbReference type="InterPro" id="IPR008254">
    <property type="entry name" value="Flavodoxin/NO_synth"/>
</dbReference>